<evidence type="ECO:0000256" key="3">
    <source>
        <dbReference type="ARBA" id="ARBA00022989"/>
    </source>
</evidence>
<gene>
    <name evidence="7" type="ORF">J8J21_21205</name>
</gene>
<accession>A0ABD4Q6M0</accession>
<reference evidence="7 8" key="1">
    <citation type="submission" date="2021-03" db="EMBL/GenBank/DDBJ databases">
        <title>Whole Genome Sequencing of Mycobacterium tuberculosis clinical isolates from Arunachal Pradesh, India.</title>
        <authorList>
            <person name="Singh S."/>
            <person name="Mudliar S.R."/>
            <person name="Kulsum U."/>
            <person name="Rufai S.B."/>
            <person name="Singh P.K."/>
            <person name="Umpo M."/>
            <person name="Nyori M."/>
        </authorList>
    </citation>
    <scope>NUCLEOTIDE SEQUENCE [LARGE SCALE GENOMIC DNA]</scope>
    <source>
        <strain evidence="7 8">OMICS/BPL/0142/20/SP</strain>
    </source>
</reference>
<dbReference type="SUPFAM" id="SSF103473">
    <property type="entry name" value="MFS general substrate transporter"/>
    <property type="match status" value="1"/>
</dbReference>
<dbReference type="PANTHER" id="PTHR23521:SF2">
    <property type="entry name" value="TRANSPORTER MFS SUPERFAMILY"/>
    <property type="match status" value="1"/>
</dbReference>
<dbReference type="PROSITE" id="PS50850">
    <property type="entry name" value="MFS"/>
    <property type="match status" value="1"/>
</dbReference>
<keyword evidence="3 5" id="KW-1133">Transmembrane helix</keyword>
<dbReference type="AlphaFoldDB" id="A0ABD4Q6M0"/>
<feature type="non-terminal residue" evidence="7">
    <location>
        <position position="89"/>
    </location>
</feature>
<dbReference type="InterPro" id="IPR020846">
    <property type="entry name" value="MFS_dom"/>
</dbReference>
<dbReference type="PANTHER" id="PTHR23521">
    <property type="entry name" value="TRANSPORTER MFS SUPERFAMILY"/>
    <property type="match status" value="1"/>
</dbReference>
<protein>
    <submittedName>
        <fullName evidence="7">YbfB/YjiJ family MFS transporter</fullName>
    </submittedName>
</protein>
<evidence type="ECO:0000256" key="4">
    <source>
        <dbReference type="ARBA" id="ARBA00023136"/>
    </source>
</evidence>
<evidence type="ECO:0000256" key="5">
    <source>
        <dbReference type="SAM" id="Phobius"/>
    </source>
</evidence>
<sequence>GYLGLLIGALCIERVVVKIGHRLAFIGFLALLIISVIAQLISPTATMWLIARFVAGMAVAGVFVVVESWLLMANTAKARAKRLGLYMTS</sequence>
<evidence type="ECO:0000259" key="6">
    <source>
        <dbReference type="PROSITE" id="PS50850"/>
    </source>
</evidence>
<keyword evidence="2 5" id="KW-0812">Transmembrane</keyword>
<feature type="non-terminal residue" evidence="7">
    <location>
        <position position="1"/>
    </location>
</feature>
<feature type="transmembrane region" description="Helical" evidence="5">
    <location>
        <begin position="47"/>
        <end position="72"/>
    </location>
</feature>
<evidence type="ECO:0000313" key="7">
    <source>
        <dbReference type="EMBL" id="MBP0685565.1"/>
    </source>
</evidence>
<name>A0ABD4Q6M0_MYCTX</name>
<dbReference type="GO" id="GO:0005886">
    <property type="term" value="C:plasma membrane"/>
    <property type="evidence" value="ECO:0007669"/>
    <property type="project" value="UniProtKB-SubCell"/>
</dbReference>
<evidence type="ECO:0000313" key="8">
    <source>
        <dbReference type="Proteomes" id="UP000671119"/>
    </source>
</evidence>
<proteinExistence type="predicted"/>
<feature type="domain" description="Major facilitator superfamily (MFS) profile" evidence="6">
    <location>
        <begin position="1"/>
        <end position="89"/>
    </location>
</feature>
<feature type="transmembrane region" description="Helical" evidence="5">
    <location>
        <begin position="23"/>
        <end position="41"/>
    </location>
</feature>
<organism evidence="7 8">
    <name type="scientific">Mycobacterium tuberculosis</name>
    <dbReference type="NCBI Taxonomy" id="1773"/>
    <lineage>
        <taxon>Bacteria</taxon>
        <taxon>Bacillati</taxon>
        <taxon>Actinomycetota</taxon>
        <taxon>Actinomycetes</taxon>
        <taxon>Mycobacteriales</taxon>
        <taxon>Mycobacteriaceae</taxon>
        <taxon>Mycobacterium</taxon>
        <taxon>Mycobacterium tuberculosis complex</taxon>
    </lineage>
</organism>
<dbReference type="Gene3D" id="1.20.1250.20">
    <property type="entry name" value="MFS general substrate transporter like domains"/>
    <property type="match status" value="1"/>
</dbReference>
<comment type="caution">
    <text evidence="7">The sequence shown here is derived from an EMBL/GenBank/DDBJ whole genome shotgun (WGS) entry which is preliminary data.</text>
</comment>
<dbReference type="InterPro" id="IPR036259">
    <property type="entry name" value="MFS_trans_sf"/>
</dbReference>
<keyword evidence="4 5" id="KW-0472">Membrane</keyword>
<comment type="subcellular location">
    <subcellularLocation>
        <location evidence="1">Cell membrane</location>
        <topology evidence="1">Multi-pass membrane protein</topology>
    </subcellularLocation>
</comment>
<dbReference type="EMBL" id="JAGIZI010000268">
    <property type="protein sequence ID" value="MBP0685565.1"/>
    <property type="molecule type" value="Genomic_DNA"/>
</dbReference>
<dbReference type="Proteomes" id="UP000671119">
    <property type="component" value="Unassembled WGS sequence"/>
</dbReference>
<evidence type="ECO:0000256" key="1">
    <source>
        <dbReference type="ARBA" id="ARBA00004651"/>
    </source>
</evidence>
<evidence type="ECO:0000256" key="2">
    <source>
        <dbReference type="ARBA" id="ARBA00022692"/>
    </source>
</evidence>